<accession>A0A915KU86</accession>
<feature type="compositionally biased region" description="Polar residues" evidence="1">
    <location>
        <begin position="310"/>
        <end position="326"/>
    </location>
</feature>
<name>A0A915KU86_ROMCU</name>
<evidence type="ECO:0000256" key="1">
    <source>
        <dbReference type="SAM" id="MobiDB-lite"/>
    </source>
</evidence>
<feature type="region of interest" description="Disordered" evidence="1">
    <location>
        <begin position="47"/>
        <end position="68"/>
    </location>
</feature>
<sequence length="334" mass="39139">MSNLKRRRPIPCTITNFLIPRVEKRKDPILHLKDALNLGPTPLVSRTTRHNYYDHPQPRYELPRTSHREEDSRIKTVVDYMHPLTIDRAAMNKCLLRFSIPLENELGYNASNYVKMSALGRLTRDTPSNMIQDMTCYEDAKNFLMFQVVPDCNQMTLKRELASITPKVGEEPATILSKVMTYVQLLYQDEDQTFRHKQEAKIGTAELPILINQADPETQQARSPLPFNRCFDCRPSMDRSQDCYRDRTLSTDCRPQNSAPPPNKFISFQRQQLEQPPQQPLHTEILLEQLIQQYDGDHKERKSRQRPEETQSSNWRHSPRHQSQPRETYANCFD</sequence>
<evidence type="ECO:0000313" key="3">
    <source>
        <dbReference type="WBParaSite" id="nRc.2.0.1.t41148-RA"/>
    </source>
</evidence>
<dbReference type="WBParaSite" id="nRc.2.0.1.t41148-RA">
    <property type="protein sequence ID" value="nRc.2.0.1.t41148-RA"/>
    <property type="gene ID" value="nRc.2.0.1.g41148"/>
</dbReference>
<proteinExistence type="predicted"/>
<feature type="region of interest" description="Disordered" evidence="1">
    <location>
        <begin position="295"/>
        <end position="334"/>
    </location>
</feature>
<protein>
    <submittedName>
        <fullName evidence="3">Uncharacterized protein</fullName>
    </submittedName>
</protein>
<feature type="compositionally biased region" description="Basic and acidic residues" evidence="1">
    <location>
        <begin position="51"/>
        <end position="68"/>
    </location>
</feature>
<dbReference type="AlphaFoldDB" id="A0A915KU86"/>
<keyword evidence="2" id="KW-1185">Reference proteome</keyword>
<reference evidence="3" key="1">
    <citation type="submission" date="2022-11" db="UniProtKB">
        <authorList>
            <consortium name="WormBaseParasite"/>
        </authorList>
    </citation>
    <scope>IDENTIFICATION</scope>
</reference>
<feature type="compositionally biased region" description="Basic and acidic residues" evidence="1">
    <location>
        <begin position="295"/>
        <end position="309"/>
    </location>
</feature>
<dbReference type="Proteomes" id="UP000887565">
    <property type="component" value="Unplaced"/>
</dbReference>
<evidence type="ECO:0000313" key="2">
    <source>
        <dbReference type="Proteomes" id="UP000887565"/>
    </source>
</evidence>
<organism evidence="2 3">
    <name type="scientific">Romanomermis culicivorax</name>
    <name type="common">Nematode worm</name>
    <dbReference type="NCBI Taxonomy" id="13658"/>
    <lineage>
        <taxon>Eukaryota</taxon>
        <taxon>Metazoa</taxon>
        <taxon>Ecdysozoa</taxon>
        <taxon>Nematoda</taxon>
        <taxon>Enoplea</taxon>
        <taxon>Dorylaimia</taxon>
        <taxon>Mermithida</taxon>
        <taxon>Mermithoidea</taxon>
        <taxon>Mermithidae</taxon>
        <taxon>Romanomermis</taxon>
    </lineage>
</organism>